<evidence type="ECO:0000313" key="2">
    <source>
        <dbReference type="EMBL" id="KAF5191964.1"/>
    </source>
</evidence>
<evidence type="ECO:0000313" key="3">
    <source>
        <dbReference type="Proteomes" id="UP000554482"/>
    </source>
</evidence>
<keyword evidence="3" id="KW-1185">Reference proteome</keyword>
<gene>
    <name evidence="2" type="ORF">FRX31_018449</name>
</gene>
<dbReference type="Proteomes" id="UP000554482">
    <property type="component" value="Unassembled WGS sequence"/>
</dbReference>
<protein>
    <submittedName>
        <fullName evidence="2">Uncharacterized protein</fullName>
    </submittedName>
</protein>
<sequence length="107" mass="11643">MMKLSPEPVRKSLSPTRKSTLSDSARSSKKSSSSSRGKSVAEMFNPSPFLYVDNQEQVQVMNSDSAIDNPMVARAVNEGSVLLVDAEYVKKSDLLVMCARINTAIST</sequence>
<comment type="caution">
    <text evidence="2">The sequence shown here is derived from an EMBL/GenBank/DDBJ whole genome shotgun (WGS) entry which is preliminary data.</text>
</comment>
<dbReference type="AlphaFoldDB" id="A0A7J6W3L4"/>
<feature type="region of interest" description="Disordered" evidence="1">
    <location>
        <begin position="1"/>
        <end position="41"/>
    </location>
</feature>
<accession>A0A7J6W3L4</accession>
<feature type="non-terminal residue" evidence="2">
    <location>
        <position position="107"/>
    </location>
</feature>
<proteinExistence type="predicted"/>
<evidence type="ECO:0000256" key="1">
    <source>
        <dbReference type="SAM" id="MobiDB-lite"/>
    </source>
</evidence>
<reference evidence="2 3" key="1">
    <citation type="submission" date="2020-06" db="EMBL/GenBank/DDBJ databases">
        <title>Transcriptomic and genomic resources for Thalictrum thalictroides and T. hernandezii: Facilitating candidate gene discovery in an emerging model plant lineage.</title>
        <authorList>
            <person name="Arias T."/>
            <person name="Riano-Pachon D.M."/>
            <person name="Di Stilio V.S."/>
        </authorList>
    </citation>
    <scope>NUCLEOTIDE SEQUENCE [LARGE SCALE GENOMIC DNA]</scope>
    <source>
        <strain evidence="3">cv. WT478/WT964</strain>
        <tissue evidence="2">Leaves</tissue>
    </source>
</reference>
<feature type="compositionally biased region" description="Low complexity" evidence="1">
    <location>
        <begin position="17"/>
        <end position="38"/>
    </location>
</feature>
<organism evidence="2 3">
    <name type="scientific">Thalictrum thalictroides</name>
    <name type="common">Rue-anemone</name>
    <name type="synonym">Anemone thalictroides</name>
    <dbReference type="NCBI Taxonomy" id="46969"/>
    <lineage>
        <taxon>Eukaryota</taxon>
        <taxon>Viridiplantae</taxon>
        <taxon>Streptophyta</taxon>
        <taxon>Embryophyta</taxon>
        <taxon>Tracheophyta</taxon>
        <taxon>Spermatophyta</taxon>
        <taxon>Magnoliopsida</taxon>
        <taxon>Ranunculales</taxon>
        <taxon>Ranunculaceae</taxon>
        <taxon>Thalictroideae</taxon>
        <taxon>Thalictrum</taxon>
    </lineage>
</organism>
<name>A0A7J6W3L4_THATH</name>
<dbReference type="EMBL" id="JABWDY010022071">
    <property type="protein sequence ID" value="KAF5191964.1"/>
    <property type="molecule type" value="Genomic_DNA"/>
</dbReference>